<protein>
    <submittedName>
        <fullName evidence="4">Uncharacterized protein</fullName>
    </submittedName>
</protein>
<dbReference type="RefSeq" id="XP_066931595.1">
    <property type="nucleotide sequence ID" value="XM_067075494.1"/>
</dbReference>
<evidence type="ECO:0000256" key="1">
    <source>
        <dbReference type="SAM" id="MobiDB-lite"/>
    </source>
</evidence>
<dbReference type="PANTHER" id="PTHR47708:SF2">
    <property type="entry name" value="SI:CH73-132F6.5"/>
    <property type="match status" value="1"/>
</dbReference>
<proteinExistence type="predicted"/>
<dbReference type="Pfam" id="PF23544">
    <property type="entry name" value="AtuA_ferredoxin"/>
    <property type="match status" value="1"/>
</dbReference>
<accession>A0A7M5V8U8</accession>
<dbReference type="Pfam" id="PF07287">
    <property type="entry name" value="AtuA"/>
    <property type="match status" value="1"/>
</dbReference>
<feature type="compositionally biased region" description="Low complexity" evidence="1">
    <location>
        <begin position="480"/>
        <end position="490"/>
    </location>
</feature>
<dbReference type="EnsemblMetazoa" id="CLYHEMT011691.1">
    <property type="protein sequence ID" value="CLYHEMP011691.1"/>
    <property type="gene ID" value="CLYHEMG011691"/>
</dbReference>
<name>A0A7M5V8U8_9CNID</name>
<feature type="domain" description="AtuA-like ferredoxin-fold" evidence="3">
    <location>
        <begin position="512"/>
        <end position="614"/>
    </location>
</feature>
<evidence type="ECO:0000259" key="2">
    <source>
        <dbReference type="Pfam" id="PF07287"/>
    </source>
</evidence>
<sequence>MISSTFLRRNLSLTRPRFMHQSAACLSNEKIRIGCASGFWGDTSVAAPQLVQHGNIDYLVFDYLSEITMSLLARMKEKNPAFGFAPDFVRFAMAPLIPAIKKKGIKVISNAGGINPIACGKALEKVCEKHGVKMNIAVVTGDDILDKREELGDTLPQNIHSMNAYLGCGPIARALDLGADIVITGRCVDSAVTLAPLIHEYNWNMNDYNLMAAGSLAGHIIECGAQGSGGIFTDWELVQRWENIGFPIIECERDGSFIVTKPPKTGGLITKSVIAEQICYEIDDPDCYKLPDVNCSFSNVKLEQITVGDEPQVRVTDVTGRMPSDTYKVSATYLDGYRATAVSPVVGPHAAAKGKRVAESIILRCQNLFKAVGLKDFRKVNIEMLGSEDNYGRNKNNTASPSREVVSWIAVEHEQKEALEIFAREIAPAGTGMAPGLTTIVGGRPTVSPVLKLHSLQYPKDQVKIDIYMNGEHAETYQPPVQVESSSESEPIADTEPTTSRRPMMKGKCTFPLGALAYTRSGDKGNNANIGVVCRNPAFYPVLKEVLTAKSVQKYFEHFFEDPSQVKVTRYELPGIHAFNFVMEDVLGGGGIASLRSDPQGKGYGQMLLDFKVKDVPDLLPSTADRSDYF</sequence>
<dbReference type="Proteomes" id="UP000594262">
    <property type="component" value="Unplaced"/>
</dbReference>
<dbReference type="GeneID" id="136819264"/>
<dbReference type="InterPro" id="IPR010839">
    <property type="entry name" value="AtuA_N"/>
</dbReference>
<evidence type="ECO:0000313" key="5">
    <source>
        <dbReference type="Proteomes" id="UP000594262"/>
    </source>
</evidence>
<organism evidence="4 5">
    <name type="scientific">Clytia hemisphaerica</name>
    <dbReference type="NCBI Taxonomy" id="252671"/>
    <lineage>
        <taxon>Eukaryota</taxon>
        <taxon>Metazoa</taxon>
        <taxon>Cnidaria</taxon>
        <taxon>Hydrozoa</taxon>
        <taxon>Hydroidolina</taxon>
        <taxon>Leptothecata</taxon>
        <taxon>Obeliida</taxon>
        <taxon>Clytiidae</taxon>
        <taxon>Clytia</taxon>
    </lineage>
</organism>
<feature type="region of interest" description="Disordered" evidence="1">
    <location>
        <begin position="480"/>
        <end position="505"/>
    </location>
</feature>
<feature type="domain" description="Acyclic terpene utilisation N-terminal" evidence="2">
    <location>
        <begin position="31"/>
        <end position="467"/>
    </location>
</feature>
<dbReference type="AlphaFoldDB" id="A0A7M5V8U8"/>
<dbReference type="InterPro" id="IPR056362">
    <property type="entry name" value="AtuA-like_ferredoxin_dom"/>
</dbReference>
<dbReference type="PANTHER" id="PTHR47708">
    <property type="match status" value="1"/>
</dbReference>
<evidence type="ECO:0000313" key="4">
    <source>
        <dbReference type="EnsemblMetazoa" id="CLYHEMP011691.1"/>
    </source>
</evidence>
<keyword evidence="5" id="KW-1185">Reference proteome</keyword>
<evidence type="ECO:0000259" key="3">
    <source>
        <dbReference type="Pfam" id="PF23544"/>
    </source>
</evidence>
<dbReference type="OrthoDB" id="10265871at2759"/>
<reference evidence="4" key="1">
    <citation type="submission" date="2021-01" db="UniProtKB">
        <authorList>
            <consortium name="EnsemblMetazoa"/>
        </authorList>
    </citation>
    <scope>IDENTIFICATION</scope>
</reference>